<dbReference type="InterPro" id="IPR020846">
    <property type="entry name" value="MFS_dom"/>
</dbReference>
<dbReference type="Pfam" id="PF07690">
    <property type="entry name" value="MFS_1"/>
    <property type="match status" value="1"/>
</dbReference>
<evidence type="ECO:0000259" key="9">
    <source>
        <dbReference type="PROSITE" id="PS50850"/>
    </source>
</evidence>
<dbReference type="InterPro" id="IPR004638">
    <property type="entry name" value="EmrB-like"/>
</dbReference>
<keyword evidence="4" id="KW-1003">Cell membrane</keyword>
<evidence type="ECO:0000256" key="5">
    <source>
        <dbReference type="ARBA" id="ARBA00022692"/>
    </source>
</evidence>
<comment type="subcellular location">
    <subcellularLocation>
        <location evidence="1">Cell membrane</location>
        <topology evidence="1">Multi-pass membrane protein</topology>
    </subcellularLocation>
</comment>
<feature type="transmembrane region" description="Helical" evidence="8">
    <location>
        <begin position="278"/>
        <end position="300"/>
    </location>
</feature>
<dbReference type="InterPro" id="IPR011701">
    <property type="entry name" value="MFS"/>
</dbReference>
<feature type="transmembrane region" description="Helical" evidence="8">
    <location>
        <begin position="306"/>
        <end position="331"/>
    </location>
</feature>
<feature type="domain" description="Major facilitator superfamily (MFS) profile" evidence="9">
    <location>
        <begin position="25"/>
        <end position="472"/>
    </location>
</feature>
<dbReference type="SUPFAM" id="SSF103473">
    <property type="entry name" value="MFS general substrate transporter"/>
    <property type="match status" value="1"/>
</dbReference>
<evidence type="ECO:0000256" key="4">
    <source>
        <dbReference type="ARBA" id="ARBA00022475"/>
    </source>
</evidence>
<organism evidence="10 11">
    <name type="scientific">Rhodoferax lithotrophicus</name>
    <dbReference type="NCBI Taxonomy" id="2798804"/>
    <lineage>
        <taxon>Bacteria</taxon>
        <taxon>Pseudomonadati</taxon>
        <taxon>Pseudomonadota</taxon>
        <taxon>Betaproteobacteria</taxon>
        <taxon>Burkholderiales</taxon>
        <taxon>Comamonadaceae</taxon>
        <taxon>Rhodoferax</taxon>
    </lineage>
</organism>
<evidence type="ECO:0000256" key="3">
    <source>
        <dbReference type="ARBA" id="ARBA00022448"/>
    </source>
</evidence>
<dbReference type="Gene3D" id="1.20.1720.10">
    <property type="entry name" value="Multidrug resistance protein D"/>
    <property type="match status" value="1"/>
</dbReference>
<feature type="transmembrane region" description="Helical" evidence="8">
    <location>
        <begin position="177"/>
        <end position="200"/>
    </location>
</feature>
<keyword evidence="5 8" id="KW-0812">Transmembrane</keyword>
<dbReference type="NCBIfam" id="TIGR00711">
    <property type="entry name" value="efflux_EmrB"/>
    <property type="match status" value="1"/>
</dbReference>
<feature type="transmembrane region" description="Helical" evidence="8">
    <location>
        <begin position="411"/>
        <end position="430"/>
    </location>
</feature>
<keyword evidence="6 8" id="KW-1133">Transmembrane helix</keyword>
<dbReference type="PROSITE" id="PS50850">
    <property type="entry name" value="MFS"/>
    <property type="match status" value="1"/>
</dbReference>
<feature type="transmembrane region" description="Helical" evidence="8">
    <location>
        <begin position="149"/>
        <end position="171"/>
    </location>
</feature>
<evidence type="ECO:0000256" key="1">
    <source>
        <dbReference type="ARBA" id="ARBA00004651"/>
    </source>
</evidence>
<feature type="transmembrane region" description="Helical" evidence="8">
    <location>
        <begin position="116"/>
        <end position="137"/>
    </location>
</feature>
<dbReference type="RefSeq" id="WP_223912401.1">
    <property type="nucleotide sequence ID" value="NZ_AP024238.1"/>
</dbReference>
<comment type="similarity">
    <text evidence="2">Belongs to the major facilitator superfamily. EmrB family.</text>
</comment>
<keyword evidence="11" id="KW-1185">Reference proteome</keyword>
<feature type="transmembrane region" description="Helical" evidence="8">
    <location>
        <begin position="61"/>
        <end position="79"/>
    </location>
</feature>
<protein>
    <submittedName>
        <fullName evidence="10">Multidrug export protein EmrB</fullName>
    </submittedName>
</protein>
<keyword evidence="7 8" id="KW-0472">Membrane</keyword>
<sequence length="482" mass="51856">MRTLPRPDTLESMSQRYGSRYKWLVLLVVGMGMVAGVLSTSSFNVAVPALTRYFGLGQDQVQWSVTGFMAAMTVAMLPTPWLLERFGFRRVFLLSLVILTAASVAGFLAPTFPLVVAARILQGLAAGVLQPMGPLALMRLFPPASQGRAMGVMSFSIAFTPAIAPALAGFLLDRFGWSSIFLLNLPFCAVAIVTAFYLLPLPSSRASKPFDWFGLGLLSLATMALVEAVTSLQHRGLLAPWTLCQFSVAIAAMLLYIRHAKHKPAPIIGLGLLRQRTFAMGSIVAFVYGFGVYASVYLIPVFLQNALAYSASSAGMALLPSGIALVVTLLVAGRLADHFPPKWLTAVGLAAFGLSFLLFAWWGGHISYAELIGATIFGRIGLGLVMPALSLATMQHLQPHELSQSSVISSYARQLGGVMGVAIVAVFLEWRESVYGRMAPGIYTAYVQGFLLLSAVFLVAFLAAYRMETPARPGEPQKPVTH</sequence>
<feature type="transmembrane region" description="Helical" evidence="8">
    <location>
        <begin position="442"/>
        <end position="465"/>
    </location>
</feature>
<feature type="transmembrane region" description="Helical" evidence="8">
    <location>
        <begin position="212"/>
        <end position="232"/>
    </location>
</feature>
<feature type="transmembrane region" description="Helical" evidence="8">
    <location>
        <begin position="238"/>
        <end position="257"/>
    </location>
</feature>
<feature type="transmembrane region" description="Helical" evidence="8">
    <location>
        <begin position="21"/>
        <end position="41"/>
    </location>
</feature>
<feature type="transmembrane region" description="Helical" evidence="8">
    <location>
        <begin position="368"/>
        <end position="391"/>
    </location>
</feature>
<evidence type="ECO:0000313" key="11">
    <source>
        <dbReference type="Proteomes" id="UP000824366"/>
    </source>
</evidence>
<evidence type="ECO:0000256" key="7">
    <source>
        <dbReference type="ARBA" id="ARBA00023136"/>
    </source>
</evidence>
<gene>
    <name evidence="10" type="ORF">MIZ03_2323</name>
</gene>
<dbReference type="InterPro" id="IPR036259">
    <property type="entry name" value="MFS_trans_sf"/>
</dbReference>
<dbReference type="Proteomes" id="UP000824366">
    <property type="component" value="Chromosome"/>
</dbReference>
<dbReference type="PANTHER" id="PTHR42718:SF9">
    <property type="entry name" value="MAJOR FACILITATOR SUPERFAMILY MULTIDRUG TRANSPORTER MFSC"/>
    <property type="match status" value="1"/>
</dbReference>
<evidence type="ECO:0000256" key="6">
    <source>
        <dbReference type="ARBA" id="ARBA00022989"/>
    </source>
</evidence>
<dbReference type="PANTHER" id="PTHR42718">
    <property type="entry name" value="MAJOR FACILITATOR SUPERFAMILY MULTIDRUG TRANSPORTER MFSC"/>
    <property type="match status" value="1"/>
</dbReference>
<dbReference type="Gene3D" id="1.20.1250.20">
    <property type="entry name" value="MFS general substrate transporter like domains"/>
    <property type="match status" value="1"/>
</dbReference>
<feature type="transmembrane region" description="Helical" evidence="8">
    <location>
        <begin position="91"/>
        <end position="110"/>
    </location>
</feature>
<reference evidence="10 11" key="1">
    <citation type="journal article" date="2021" name="Microbiol. Spectr.">
        <title>A Single Bacterium Capable of Oxidation and Reduction of Iron at Circumneutral pH.</title>
        <authorList>
            <person name="Kato S."/>
            <person name="Ohkuma M."/>
        </authorList>
    </citation>
    <scope>NUCLEOTIDE SEQUENCE [LARGE SCALE GENOMIC DNA]</scope>
    <source>
        <strain evidence="10 11">MIZ03</strain>
    </source>
</reference>
<feature type="transmembrane region" description="Helical" evidence="8">
    <location>
        <begin position="343"/>
        <end position="362"/>
    </location>
</feature>
<proteinExistence type="inferred from homology"/>
<keyword evidence="3" id="KW-0813">Transport</keyword>
<evidence type="ECO:0000313" key="10">
    <source>
        <dbReference type="EMBL" id="BCO27435.1"/>
    </source>
</evidence>
<dbReference type="EMBL" id="AP024238">
    <property type="protein sequence ID" value="BCO27435.1"/>
    <property type="molecule type" value="Genomic_DNA"/>
</dbReference>
<accession>A0ABM7MMQ5</accession>
<evidence type="ECO:0000256" key="8">
    <source>
        <dbReference type="SAM" id="Phobius"/>
    </source>
</evidence>
<evidence type="ECO:0000256" key="2">
    <source>
        <dbReference type="ARBA" id="ARBA00008537"/>
    </source>
</evidence>
<name>A0ABM7MMQ5_9BURK</name>